<keyword evidence="3" id="KW-0472">Membrane</keyword>
<dbReference type="InterPro" id="IPR012683">
    <property type="entry name" value="CHP02302_TM"/>
</dbReference>
<keyword evidence="1" id="KW-0175">Coiled coil</keyword>
<keyword evidence="3" id="KW-1133">Transmembrane helix</keyword>
<feature type="transmembrane region" description="Helical" evidence="3">
    <location>
        <begin position="58"/>
        <end position="80"/>
    </location>
</feature>
<sequence length="822" mass="90160">MANPTRSDPVLRKLAQPLALTRAGLLAEQALRAFWPLMTVAMAALAALMLGLQDHLPIELVWGGFVIGVLGLIVTFALGIRRFQWPTRTDALARLDATLPGRPIAAILDRQAIGAGDADSVALWQAHQARMAQRAAGARPARPDLRLAPRDPYALRYVALLALLVALLFGSVWRVGTVAGMVPGGGTGLASGPTWEGWIEPPRYTGKPTLYLSDLNKPDLSVPESSRIILRFYGEVGALTLAETVSGRTGEDAAIPSAADPQQEFTVERDGELRISGPGGRKWSIDVIKDIPPEIAVAGPASAEASGEMTLPFSASDDYGVTGGQAVIALDLEMIDRRFGLIPDPEPRENITVPLPLPITGDRAEFGETLVENFSQHPWANLPVTITLTANDAAGHVTATAPFATPLPARRFFDPMAAAVIEQRRDLLWSQANAPRVAQILRAVSHRPEDIFRSQTTYLRLRVILRRLETFTHHGLDKAHRDEIAAALWDLAVLLEEGDLGDALERLRRAQERLSEAMKNGASDQEIADLMQELRDATQDYLRQLAQQQPQEGDEQQNAENSIQMGQDDLQRMMDRIQELMEQGRMAEAQQALQELQQMMDNMRVTQGQGGPSEGQQAMEGLAETLREQQGLSDQAFRDLQDRFGPNGAPGRDGQQDQEQTLADRQRALRDELARQQGQLPAQGSPEGDAAGRALERAGRAMDDAETALREDDYAGAIDRQSEAMEALREGMRDLGEALAQNRRTQPGEGETGAGSRRADGRDPLGRETGQRGSVGTDQGLLQGEDIYRRARELLDEIRRRSGEGERSKTERDYLQRLLERF</sequence>
<reference evidence="4" key="1">
    <citation type="submission" date="2020-12" db="EMBL/GenBank/DDBJ databases">
        <title>Pontibaca salina gen. nov., sp. nov., isolated from marine sediment.</title>
        <authorList>
            <person name="Bo J."/>
            <person name="Wang S."/>
            <person name="Song X."/>
            <person name="Du Z."/>
        </authorList>
    </citation>
    <scope>NUCLEOTIDE SEQUENCE</scope>
    <source>
        <strain evidence="4">S1109L</strain>
    </source>
</reference>
<feature type="region of interest" description="Disordered" evidence="2">
    <location>
        <begin position="739"/>
        <end position="786"/>
    </location>
</feature>
<protein>
    <submittedName>
        <fullName evidence="4">TIGR02302 family protein</fullName>
    </submittedName>
</protein>
<proteinExistence type="predicted"/>
<accession>A0A934LXK3</accession>
<dbReference type="AlphaFoldDB" id="A0A934LXK3"/>
<evidence type="ECO:0000256" key="3">
    <source>
        <dbReference type="SAM" id="Phobius"/>
    </source>
</evidence>
<feature type="transmembrane region" description="Helical" evidence="3">
    <location>
        <begin position="154"/>
        <end position="173"/>
    </location>
</feature>
<keyword evidence="5" id="KW-1185">Reference proteome</keyword>
<name>A0A934LXK3_9RHOB</name>
<comment type="caution">
    <text evidence="4">The sequence shown here is derived from an EMBL/GenBank/DDBJ whole genome shotgun (WGS) entry which is preliminary data.</text>
</comment>
<evidence type="ECO:0000256" key="1">
    <source>
        <dbReference type="SAM" id="Coils"/>
    </source>
</evidence>
<feature type="compositionally biased region" description="Basic and acidic residues" evidence="2">
    <location>
        <begin position="757"/>
        <end position="770"/>
    </location>
</feature>
<dbReference type="NCBIfam" id="TIGR02302">
    <property type="entry name" value="aProt_lowcomp"/>
    <property type="match status" value="1"/>
</dbReference>
<evidence type="ECO:0000313" key="4">
    <source>
        <dbReference type="EMBL" id="MBI6628722.1"/>
    </source>
</evidence>
<evidence type="ECO:0000313" key="5">
    <source>
        <dbReference type="Proteomes" id="UP000613255"/>
    </source>
</evidence>
<feature type="region of interest" description="Disordered" evidence="2">
    <location>
        <begin position="640"/>
        <end position="663"/>
    </location>
</feature>
<feature type="transmembrane region" description="Helical" evidence="3">
    <location>
        <begin position="33"/>
        <end position="52"/>
    </location>
</feature>
<gene>
    <name evidence="4" type="ORF">JAO82_02395</name>
</gene>
<dbReference type="Proteomes" id="UP000613255">
    <property type="component" value="Unassembled WGS sequence"/>
</dbReference>
<evidence type="ECO:0000256" key="2">
    <source>
        <dbReference type="SAM" id="MobiDB-lite"/>
    </source>
</evidence>
<dbReference type="RefSeq" id="WP_198684721.1">
    <property type="nucleotide sequence ID" value="NZ_JAEIJD010000001.1"/>
</dbReference>
<organism evidence="4 5">
    <name type="scientific">Pontibaca salina</name>
    <dbReference type="NCBI Taxonomy" id="2795731"/>
    <lineage>
        <taxon>Bacteria</taxon>
        <taxon>Pseudomonadati</taxon>
        <taxon>Pseudomonadota</taxon>
        <taxon>Alphaproteobacteria</taxon>
        <taxon>Rhodobacterales</taxon>
        <taxon>Roseobacteraceae</taxon>
        <taxon>Pontibaca</taxon>
    </lineage>
</organism>
<feature type="coiled-coil region" evidence="1">
    <location>
        <begin position="500"/>
        <end position="609"/>
    </location>
</feature>
<dbReference type="Pfam" id="PF13779">
    <property type="entry name" value="DUF4175"/>
    <property type="match status" value="1"/>
</dbReference>
<keyword evidence="3" id="KW-0812">Transmembrane</keyword>
<dbReference type="EMBL" id="JAEIJD010000001">
    <property type="protein sequence ID" value="MBI6628722.1"/>
    <property type="molecule type" value="Genomic_DNA"/>
</dbReference>